<dbReference type="Proteomes" id="UP001107558">
    <property type="component" value="Chromosome 3"/>
</dbReference>
<comment type="caution">
    <text evidence="2">The sequence shown here is derived from an EMBL/GenBank/DDBJ whole genome shotgun (WGS) entry which is preliminary data.</text>
</comment>
<dbReference type="EMBL" id="JADBJN010000003">
    <property type="protein sequence ID" value="KAG5670470.1"/>
    <property type="molecule type" value="Genomic_DNA"/>
</dbReference>
<gene>
    <name evidence="2" type="ORF">PVAND_000733</name>
</gene>
<evidence type="ECO:0000256" key="1">
    <source>
        <dbReference type="SAM" id="MobiDB-lite"/>
    </source>
</evidence>
<feature type="compositionally biased region" description="Basic and acidic residues" evidence="1">
    <location>
        <begin position="283"/>
        <end position="305"/>
    </location>
</feature>
<keyword evidence="3" id="KW-1185">Reference proteome</keyword>
<proteinExistence type="predicted"/>
<name>A0A9J6BM60_POLVA</name>
<feature type="compositionally biased region" description="Basic and acidic residues" evidence="1">
    <location>
        <begin position="41"/>
        <end position="94"/>
    </location>
</feature>
<reference evidence="2" key="1">
    <citation type="submission" date="2021-03" db="EMBL/GenBank/DDBJ databases">
        <title>Chromosome level genome of the anhydrobiotic midge Polypedilum vanderplanki.</title>
        <authorList>
            <person name="Yoshida Y."/>
            <person name="Kikawada T."/>
            <person name="Gusev O."/>
        </authorList>
    </citation>
    <scope>NUCLEOTIDE SEQUENCE</scope>
    <source>
        <strain evidence="2">NIAS01</strain>
        <tissue evidence="2">Whole body or cell culture</tissue>
    </source>
</reference>
<dbReference type="PANTHER" id="PTHR15491:SF18">
    <property type="entry name" value="CIZ1 ZINC FINGER PROTEIN, ISOFORM A"/>
    <property type="match status" value="1"/>
</dbReference>
<evidence type="ECO:0000313" key="2">
    <source>
        <dbReference type="EMBL" id="KAG5670470.1"/>
    </source>
</evidence>
<sequence length="602" mass="69961">MRRTERGDFKNNNFSRSNNQRDNRNDRYHDDKYRNSANKSFDSHRNSDFKKPRRDYDGGHSYQDRHRDNSRDHRDCFEGERFQQRNDRKDERSFRNHSPPSRSRDGGGHSRATFRSNNDIRRRMDSPPAASSRMRGDYKQTTGIKSRLAPMISSRITAMNSRRISSTGTSRIVRRNDLRSGIIAKRSTAPVNRAKEYAKKIRQARLKLNESNSVSSSKAKSEAKSPKASDENAEEDFLAIANDVNFDDDDRESSTGAKRSKSKLNEQKEECSTSNANVEVDDEEKKKKISDEPSSSKDIKEERQKSMSRSRSGSNEPIRKFDRIEYICIHCGKRSTHAHEYRSHLSGRKHQLAMRNVGLRVRATLNRLRKVQRDKQLEIEAMIKDVEDIPSRYCQTCKLNFRQSKEEHKESEDHKKIRNFLKPYCKICRLQLMSPMKYEVHRCHTDHIRRKLKAQEASDDEVDLENMDIGDFKTVDSVGNVDDDNNDEDKTAAVGIELVSKIEANYCSLCHDFICRDGEKGEDEIIADHCKSRRHINRYNDYKKEEERKEAKAKKDGPKSPAEKSVKQNGNDLKHEKADKVDRDADVNLDENTYEGSEKEDH</sequence>
<accession>A0A9J6BM60</accession>
<dbReference type="PANTHER" id="PTHR15491">
    <property type="match status" value="1"/>
</dbReference>
<feature type="compositionally biased region" description="Basic and acidic residues" evidence="1">
    <location>
        <begin position="219"/>
        <end position="230"/>
    </location>
</feature>
<dbReference type="InterPro" id="IPR026811">
    <property type="entry name" value="CIZ1"/>
</dbReference>
<feature type="region of interest" description="Disordered" evidence="1">
    <location>
        <begin position="541"/>
        <end position="602"/>
    </location>
</feature>
<dbReference type="OrthoDB" id="6354489at2759"/>
<feature type="region of interest" description="Disordered" evidence="1">
    <location>
        <begin position="1"/>
        <end position="139"/>
    </location>
</feature>
<evidence type="ECO:0000313" key="3">
    <source>
        <dbReference type="Proteomes" id="UP001107558"/>
    </source>
</evidence>
<protein>
    <submittedName>
        <fullName evidence="2">Uncharacterized protein</fullName>
    </submittedName>
</protein>
<organism evidence="2 3">
    <name type="scientific">Polypedilum vanderplanki</name>
    <name type="common">Sleeping chironomid midge</name>
    <dbReference type="NCBI Taxonomy" id="319348"/>
    <lineage>
        <taxon>Eukaryota</taxon>
        <taxon>Metazoa</taxon>
        <taxon>Ecdysozoa</taxon>
        <taxon>Arthropoda</taxon>
        <taxon>Hexapoda</taxon>
        <taxon>Insecta</taxon>
        <taxon>Pterygota</taxon>
        <taxon>Neoptera</taxon>
        <taxon>Endopterygota</taxon>
        <taxon>Diptera</taxon>
        <taxon>Nematocera</taxon>
        <taxon>Chironomoidea</taxon>
        <taxon>Chironomidae</taxon>
        <taxon>Chironominae</taxon>
        <taxon>Polypedilum</taxon>
        <taxon>Polypedilum</taxon>
    </lineage>
</organism>
<dbReference type="AlphaFoldDB" id="A0A9J6BM60"/>
<feature type="region of interest" description="Disordered" evidence="1">
    <location>
        <begin position="208"/>
        <end position="316"/>
    </location>
</feature>
<feature type="compositionally biased region" description="Basic and acidic residues" evidence="1">
    <location>
        <begin position="19"/>
        <end position="34"/>
    </location>
</feature>
<feature type="compositionally biased region" description="Basic and acidic residues" evidence="1">
    <location>
        <begin position="541"/>
        <end position="586"/>
    </location>
</feature>